<dbReference type="GO" id="GO:0006412">
    <property type="term" value="P:translation"/>
    <property type="evidence" value="ECO:0007669"/>
    <property type="project" value="UniProtKB-UniRule"/>
</dbReference>
<dbReference type="Proteomes" id="UP000230776">
    <property type="component" value="Unassembled WGS sequence"/>
</dbReference>
<dbReference type="EMBL" id="PFAG01000014">
    <property type="protein sequence ID" value="PIR98449.1"/>
    <property type="molecule type" value="Genomic_DNA"/>
</dbReference>
<dbReference type="InterPro" id="IPR005727">
    <property type="entry name" value="Ribosomal_uL22_bac/chlpt-type"/>
</dbReference>
<feature type="compositionally biased region" description="Basic and acidic residues" evidence="11">
    <location>
        <begin position="145"/>
        <end position="160"/>
    </location>
</feature>
<dbReference type="Pfam" id="PF00237">
    <property type="entry name" value="Ribosomal_L22"/>
    <property type="match status" value="1"/>
</dbReference>
<evidence type="ECO:0000313" key="12">
    <source>
        <dbReference type="EMBL" id="PIR98449.1"/>
    </source>
</evidence>
<name>A0A2H0VJC1_9BACT</name>
<comment type="similarity">
    <text evidence="1 7 8">Belongs to the universal ribosomal protein uL22 family.</text>
</comment>
<evidence type="ECO:0000256" key="6">
    <source>
        <dbReference type="ARBA" id="ARBA00035207"/>
    </source>
</evidence>
<evidence type="ECO:0000313" key="13">
    <source>
        <dbReference type="Proteomes" id="UP000230776"/>
    </source>
</evidence>
<proteinExistence type="inferred from homology"/>
<evidence type="ECO:0000256" key="3">
    <source>
        <dbReference type="ARBA" id="ARBA00022884"/>
    </source>
</evidence>
<dbReference type="GO" id="GO:0019843">
    <property type="term" value="F:rRNA binding"/>
    <property type="evidence" value="ECO:0007669"/>
    <property type="project" value="UniProtKB-UniRule"/>
</dbReference>
<keyword evidence="2 7" id="KW-0699">rRNA-binding</keyword>
<reference evidence="13" key="1">
    <citation type="submission" date="2017-09" db="EMBL/GenBank/DDBJ databases">
        <title>Depth-based differentiation of microbial function through sediment-hosted aquifers and enrichment of novel symbionts in the deep terrestrial subsurface.</title>
        <authorList>
            <person name="Probst A.J."/>
            <person name="Ladd B."/>
            <person name="Jarett J.K."/>
            <person name="Geller-Mcgrath D.E."/>
            <person name="Sieber C.M.K."/>
            <person name="Emerson J.B."/>
            <person name="Anantharaman K."/>
            <person name="Thomas B.C."/>
            <person name="Malmstrom R."/>
            <person name="Stieglmeier M."/>
            <person name="Klingl A."/>
            <person name="Woyke T."/>
            <person name="Ryan C.M."/>
            <person name="Banfield J.F."/>
        </authorList>
    </citation>
    <scope>NUCLEOTIDE SEQUENCE [LARGE SCALE GENOMIC DNA]</scope>
</reference>
<dbReference type="SUPFAM" id="SSF54843">
    <property type="entry name" value="Ribosomal protein L22"/>
    <property type="match status" value="1"/>
</dbReference>
<keyword evidence="4 7" id="KW-0689">Ribosomal protein</keyword>
<dbReference type="NCBIfam" id="TIGR01044">
    <property type="entry name" value="rplV_bact"/>
    <property type="match status" value="1"/>
</dbReference>
<protein>
    <recommendedName>
        <fullName evidence="6 7">Large ribosomal subunit protein uL22</fullName>
    </recommendedName>
</protein>
<dbReference type="PANTHER" id="PTHR13501:SF8">
    <property type="entry name" value="LARGE RIBOSOMAL SUBUNIT PROTEIN UL22M"/>
    <property type="match status" value="1"/>
</dbReference>
<dbReference type="Gene3D" id="3.90.470.10">
    <property type="entry name" value="Ribosomal protein L22/L17"/>
    <property type="match status" value="1"/>
</dbReference>
<dbReference type="PANTHER" id="PTHR13501">
    <property type="entry name" value="CHLOROPLAST 50S RIBOSOMAL PROTEIN L22-RELATED"/>
    <property type="match status" value="1"/>
</dbReference>
<evidence type="ECO:0000256" key="7">
    <source>
        <dbReference type="HAMAP-Rule" id="MF_01331"/>
    </source>
</evidence>
<evidence type="ECO:0000256" key="4">
    <source>
        <dbReference type="ARBA" id="ARBA00022980"/>
    </source>
</evidence>
<dbReference type="InterPro" id="IPR036394">
    <property type="entry name" value="Ribosomal_uL22_sf"/>
</dbReference>
<comment type="caution">
    <text evidence="12">The sequence shown here is derived from an EMBL/GenBank/DDBJ whole genome shotgun (WGS) entry which is preliminary data.</text>
</comment>
<evidence type="ECO:0000256" key="9">
    <source>
        <dbReference type="RuleBase" id="RU004006"/>
    </source>
</evidence>
<gene>
    <name evidence="7" type="primary">rplV</name>
    <name evidence="12" type="ORF">COT88_01325</name>
</gene>
<feature type="region of interest" description="Disordered" evidence="11">
    <location>
        <begin position="140"/>
        <end position="163"/>
    </location>
</feature>
<evidence type="ECO:0000256" key="1">
    <source>
        <dbReference type="ARBA" id="ARBA00009451"/>
    </source>
</evidence>
<accession>A0A2H0VJC1</accession>
<dbReference type="CDD" id="cd00336">
    <property type="entry name" value="Ribosomal_L22"/>
    <property type="match status" value="1"/>
</dbReference>
<evidence type="ECO:0000256" key="10">
    <source>
        <dbReference type="RuleBase" id="RU004008"/>
    </source>
</evidence>
<dbReference type="InterPro" id="IPR001063">
    <property type="entry name" value="Ribosomal_uL22"/>
</dbReference>
<evidence type="ECO:0000256" key="5">
    <source>
        <dbReference type="ARBA" id="ARBA00023274"/>
    </source>
</evidence>
<dbReference type="HAMAP" id="MF_01331_B">
    <property type="entry name" value="Ribosomal_uL22_B"/>
    <property type="match status" value="1"/>
</dbReference>
<evidence type="ECO:0000256" key="11">
    <source>
        <dbReference type="SAM" id="MobiDB-lite"/>
    </source>
</evidence>
<keyword evidence="3 7" id="KW-0694">RNA-binding</keyword>
<dbReference type="GO" id="GO:0015934">
    <property type="term" value="C:large ribosomal subunit"/>
    <property type="evidence" value="ECO:0007669"/>
    <property type="project" value="InterPro"/>
</dbReference>
<dbReference type="GO" id="GO:0003735">
    <property type="term" value="F:structural constituent of ribosome"/>
    <property type="evidence" value="ECO:0007669"/>
    <property type="project" value="InterPro"/>
</dbReference>
<comment type="function">
    <text evidence="7 10">This protein binds specifically to 23S rRNA; its binding is stimulated by other ribosomal proteins, e.g., L4, L17, and L20. It is important during the early stages of 50S assembly. It makes multiple contacts with different domains of the 23S rRNA in the assembled 50S subunit and ribosome.</text>
</comment>
<organism evidence="12 13">
    <name type="scientific">Candidatus Colwellbacteria bacterium CG10_big_fil_rev_8_21_14_0_10_41_28</name>
    <dbReference type="NCBI Taxonomy" id="1974539"/>
    <lineage>
        <taxon>Bacteria</taxon>
        <taxon>Candidatus Colwelliibacteriota</taxon>
    </lineage>
</organism>
<dbReference type="PROSITE" id="PS00464">
    <property type="entry name" value="RIBOSOMAL_L22"/>
    <property type="match status" value="1"/>
</dbReference>
<dbReference type="AlphaFoldDB" id="A0A2H0VJC1"/>
<dbReference type="InterPro" id="IPR018260">
    <property type="entry name" value="Ribosomal_uL22_CS"/>
</dbReference>
<comment type="function">
    <text evidence="7">The globular domain of the protein is located near the polypeptide exit tunnel on the outside of the subunit, while an extended beta-hairpin is found that lines the wall of the exit tunnel in the center of the 70S ribosome.</text>
</comment>
<dbReference type="InterPro" id="IPR047867">
    <property type="entry name" value="Ribosomal_uL22_bac/org-type"/>
</dbReference>
<keyword evidence="5 7" id="KW-0687">Ribonucleoprotein</keyword>
<sequence length="180" mass="20353">MAKATTQLKEERSARASLRNLNVSPRKTRLVVDLVRGLSVPEAIVQLQVINKRASEPVEKLIRSAVANAREMGLNQGKLMIDHISVDKGRSLRRARFHGRGRVGIIQKEQSHINLVIKESDKVKEVDFVLPVKEKKVISSAPAPVKDDNKPKSEKDDTEKKIKKNKDKGFVDKFFRRKAI</sequence>
<evidence type="ECO:0000256" key="8">
    <source>
        <dbReference type="RuleBase" id="RU004005"/>
    </source>
</evidence>
<comment type="subunit">
    <text evidence="7 9">Part of the 50S ribosomal subunit.</text>
</comment>
<evidence type="ECO:0000256" key="2">
    <source>
        <dbReference type="ARBA" id="ARBA00022730"/>
    </source>
</evidence>